<organism evidence="1 2">
    <name type="scientific">Phytophthora megakarya</name>
    <dbReference type="NCBI Taxonomy" id="4795"/>
    <lineage>
        <taxon>Eukaryota</taxon>
        <taxon>Sar</taxon>
        <taxon>Stramenopiles</taxon>
        <taxon>Oomycota</taxon>
        <taxon>Peronosporomycetes</taxon>
        <taxon>Peronosporales</taxon>
        <taxon>Peronosporaceae</taxon>
        <taxon>Phytophthora</taxon>
    </lineage>
</organism>
<accession>A0A225VT31</accession>
<dbReference type="InterPro" id="IPR021109">
    <property type="entry name" value="Peptidase_aspartic_dom_sf"/>
</dbReference>
<dbReference type="Gene3D" id="2.40.70.10">
    <property type="entry name" value="Acid Proteases"/>
    <property type="match status" value="1"/>
</dbReference>
<protein>
    <recommendedName>
        <fullName evidence="3">Peptidase A2 domain-containing protein</fullName>
    </recommendedName>
</protein>
<dbReference type="OrthoDB" id="121224at2759"/>
<comment type="caution">
    <text evidence="1">The sequence shown here is derived from an EMBL/GenBank/DDBJ whole genome shotgun (WGS) entry which is preliminary data.</text>
</comment>
<evidence type="ECO:0000313" key="2">
    <source>
        <dbReference type="Proteomes" id="UP000198211"/>
    </source>
</evidence>
<sequence length="410" mass="44515">MRALLLEKTQGVSKIRISCLMDRLRDYNEAPGIVTKLLTRDRVESPVADKGCTKPRRVVFILSGVATPVESEAVHHEYEFEPSKRVHGVRRPGIRAIVKQDAAVDDEDRVVPEGKRVISSVGVFNELSGGFIDCCPSEMLVDSGAIASLVPEWVLHRVGRADEPLRAYGGGLDSVSGHSIQAHLPVTLGSVENTLSSVVVNHLHVDAILGTDTFCDRLERTSVDSERKWRSGASRIRGCYGTDIALTVMLAPGSQALVCANVKGRVDPVITVLIEGIDGGDDSLWVARTLCTVQDGQVVVELCNASTEELVITKDSRIATAFQGGQDEPGNMITGAYVASAARPASEGDDVDQTQKTINERPSDEMKVEFHAQIWMKTSASYSRRCGMNSLIYLLRLLSDLAYGPAEIQD</sequence>
<proteinExistence type="predicted"/>
<dbReference type="AlphaFoldDB" id="A0A225VT31"/>
<reference evidence="2" key="1">
    <citation type="submission" date="2017-03" db="EMBL/GenBank/DDBJ databases">
        <title>Phytopthora megakarya and P. palmivora, two closely related causual agents of cacao black pod achieved similar genome size and gene model numbers by different mechanisms.</title>
        <authorList>
            <person name="Ali S."/>
            <person name="Shao J."/>
            <person name="Larry D.J."/>
            <person name="Kronmiller B."/>
            <person name="Shen D."/>
            <person name="Strem M.D."/>
            <person name="Melnick R.L."/>
            <person name="Guiltinan M.J."/>
            <person name="Tyler B.M."/>
            <person name="Meinhardt L.W."/>
            <person name="Bailey B.A."/>
        </authorList>
    </citation>
    <scope>NUCLEOTIDE SEQUENCE [LARGE SCALE GENOMIC DNA]</scope>
    <source>
        <strain evidence="2">zdho120</strain>
    </source>
</reference>
<dbReference type="EMBL" id="NBNE01003286">
    <property type="protein sequence ID" value="OWZ08078.1"/>
    <property type="molecule type" value="Genomic_DNA"/>
</dbReference>
<dbReference type="Proteomes" id="UP000198211">
    <property type="component" value="Unassembled WGS sequence"/>
</dbReference>
<gene>
    <name evidence="1" type="ORF">PHMEG_00019439</name>
</gene>
<evidence type="ECO:0008006" key="3">
    <source>
        <dbReference type="Google" id="ProtNLM"/>
    </source>
</evidence>
<keyword evidence="2" id="KW-1185">Reference proteome</keyword>
<evidence type="ECO:0000313" key="1">
    <source>
        <dbReference type="EMBL" id="OWZ08078.1"/>
    </source>
</evidence>
<name>A0A225VT31_9STRA</name>